<feature type="transmembrane region" description="Helical" evidence="1">
    <location>
        <begin position="74"/>
        <end position="92"/>
    </location>
</feature>
<keyword evidence="1" id="KW-0812">Transmembrane</keyword>
<feature type="transmembrane region" description="Helical" evidence="1">
    <location>
        <begin position="21"/>
        <end position="41"/>
    </location>
</feature>
<evidence type="ECO:0000313" key="2">
    <source>
        <dbReference type="EMBL" id="NJB72698.1"/>
    </source>
</evidence>
<keyword evidence="1" id="KW-0472">Membrane</keyword>
<organism evidence="2 3">
    <name type="scientific">Saonia flava</name>
    <dbReference type="NCBI Taxonomy" id="523696"/>
    <lineage>
        <taxon>Bacteria</taxon>
        <taxon>Pseudomonadati</taxon>
        <taxon>Bacteroidota</taxon>
        <taxon>Flavobacteriia</taxon>
        <taxon>Flavobacteriales</taxon>
        <taxon>Flavobacteriaceae</taxon>
        <taxon>Saonia</taxon>
    </lineage>
</organism>
<evidence type="ECO:0000313" key="3">
    <source>
        <dbReference type="Proteomes" id="UP000590442"/>
    </source>
</evidence>
<keyword evidence="3" id="KW-1185">Reference proteome</keyword>
<keyword evidence="1" id="KW-1133">Transmembrane helix</keyword>
<gene>
    <name evidence="2" type="ORF">GGR42_003189</name>
</gene>
<dbReference type="AlphaFoldDB" id="A0A846QXL8"/>
<comment type="caution">
    <text evidence="2">The sequence shown here is derived from an EMBL/GenBank/DDBJ whole genome shotgun (WGS) entry which is preliminary data.</text>
</comment>
<feature type="transmembrane region" description="Helical" evidence="1">
    <location>
        <begin position="47"/>
        <end position="67"/>
    </location>
</feature>
<proteinExistence type="predicted"/>
<protein>
    <submittedName>
        <fullName evidence="2">Ca2+/Na+ antiporter</fullName>
    </submittedName>
</protein>
<reference evidence="2 3" key="1">
    <citation type="submission" date="2020-03" db="EMBL/GenBank/DDBJ databases">
        <title>Genomic Encyclopedia of Type Strains, Phase IV (KMG-IV): sequencing the most valuable type-strain genomes for metagenomic binning, comparative biology and taxonomic classification.</title>
        <authorList>
            <person name="Goeker M."/>
        </authorList>
    </citation>
    <scope>NUCLEOTIDE SEQUENCE [LARGE SCALE GENOMIC DNA]</scope>
    <source>
        <strain evidence="2 3">DSM 29762</strain>
    </source>
</reference>
<accession>A0A846QXL8</accession>
<dbReference type="EMBL" id="JAATJJ010000002">
    <property type="protein sequence ID" value="NJB72698.1"/>
    <property type="molecule type" value="Genomic_DNA"/>
</dbReference>
<dbReference type="Proteomes" id="UP000590442">
    <property type="component" value="Unassembled WGS sequence"/>
</dbReference>
<evidence type="ECO:0000256" key="1">
    <source>
        <dbReference type="SAM" id="Phobius"/>
    </source>
</evidence>
<name>A0A846QXL8_9FLAO</name>
<dbReference type="RefSeq" id="WP_167965982.1">
    <property type="nucleotide sequence ID" value="NZ_JAATJJ010000002.1"/>
</dbReference>
<sequence length="100" mass="11181">MPANPKYLTKSPWQRFAKISAGILGGYIMAIAIHLGIASWVGRVNVIITSTYSVFILWTILMILAFLAKNGWKIWGLYLLITIIFGVIVYLGKLTNPIIQ</sequence>